<dbReference type="GO" id="GO:0005634">
    <property type="term" value="C:nucleus"/>
    <property type="evidence" value="ECO:0007669"/>
    <property type="project" value="TreeGrafter"/>
</dbReference>
<accession>A3LZR3</accession>
<sequence>MSIDLSEKVLDRIVAELNENQRLAVTAPANGRLQIIAGPGTGKTKVLTSRVAFLLLKEEIPPHQIVVTTFTKKAANELTERLESLLGDTTIDVSKILVGTFHSICYRVLMMYGKKLGIERYNIADDRDADHILKEMLAGLSDLELDTLDSLPDEETVIFRPNSGSESKKSSGYDTKKIKRQISKLKSSGVKHDTYERSASHNKALSLFYRKYQHKLQENNLLDFDDCLLYCYLLVTSFPVLNFVQHVLVDEFQDTNEIQLQLMYEFARGHPTDPSKRDNVTIVGDPDQSIYAFRDAQAINFEKMEKHYLKRYQEPCRIISLTENYRSTSDILDISEKIMRQQQKRVVKSLKSQTKRSFKPVYYNLTSAEEEAKWVCYQIEHIMALPNTPFMYSDIAVLIRAAYQTRAIENELVRRRIPYFMIRGRAFWERKEVVAILDYLRVVAHDNDRIAYLRTLNFPKRGFGDKTIQAVERALELETLAGRDSVYSALTAMVQGENNELKLSTKMKQTLSSYLQFIHKAREMLSNLDAEITNGTLDSEKRSSKLAELFELIYVHSGLKQEFSKDENQELNIKEVEKQFCEFVPRDEELPLYHGGSESEQTQDDRNYLARFIHSVGLYETDDDKKENEKKESFHGRVALSTIHGSKGLEWPIVFVPGLSEGLLPARFAIANGGPEAIDEERRCFYVALTRAKTLLYMSSYTSFGSGMWNIVDTVSRFIDKMKGTTYVSDFQDAFKSWDTLTQLYSHIRKTPPSKDMFPFDNFFRLYKERLTPFIKGETFAINEQSFKSAPNSLVYGGMGFSSAAQELGKKRRAVGLSSSSKRRPPIIRQANGTNAISGLNNLTSNVDSTLTNSGFSLNSNKAPKYVSQVAPRPAIASGAKNNKAPAYIPSRQRPGSLHSKSSNRAPR</sequence>
<evidence type="ECO:0000256" key="10">
    <source>
        <dbReference type="ARBA" id="ARBA00048988"/>
    </source>
</evidence>
<evidence type="ECO:0000256" key="1">
    <source>
        <dbReference type="ARBA" id="ARBA00009922"/>
    </source>
</evidence>
<dbReference type="InterPro" id="IPR014016">
    <property type="entry name" value="UvrD-like_ATP-bd"/>
</dbReference>
<keyword evidence="5 11" id="KW-0067">ATP-binding</keyword>
<evidence type="ECO:0000313" key="16">
    <source>
        <dbReference type="Proteomes" id="UP000002258"/>
    </source>
</evidence>
<evidence type="ECO:0000256" key="3">
    <source>
        <dbReference type="ARBA" id="ARBA00022801"/>
    </source>
</evidence>
<dbReference type="InterPro" id="IPR027417">
    <property type="entry name" value="P-loop_NTPase"/>
</dbReference>
<comment type="catalytic activity">
    <reaction evidence="10">
        <text>ATP + H2O = ADP + phosphate + H(+)</text>
        <dbReference type="Rhea" id="RHEA:13065"/>
        <dbReference type="ChEBI" id="CHEBI:15377"/>
        <dbReference type="ChEBI" id="CHEBI:15378"/>
        <dbReference type="ChEBI" id="CHEBI:30616"/>
        <dbReference type="ChEBI" id="CHEBI:43474"/>
        <dbReference type="ChEBI" id="CHEBI:456216"/>
        <dbReference type="EC" id="5.6.2.4"/>
    </reaction>
</comment>
<evidence type="ECO:0000259" key="13">
    <source>
        <dbReference type="PROSITE" id="PS51198"/>
    </source>
</evidence>
<evidence type="ECO:0000256" key="7">
    <source>
        <dbReference type="ARBA" id="ARBA00023235"/>
    </source>
</evidence>
<evidence type="ECO:0000256" key="11">
    <source>
        <dbReference type="PROSITE-ProRule" id="PRU00560"/>
    </source>
</evidence>
<evidence type="ECO:0000313" key="15">
    <source>
        <dbReference type="EMBL" id="ABN68385.2"/>
    </source>
</evidence>
<evidence type="ECO:0000256" key="8">
    <source>
        <dbReference type="ARBA" id="ARBA00034617"/>
    </source>
</evidence>
<gene>
    <name evidence="15" type="primary">HPR5</name>
    <name evidence="15" type="ORF">PICST_51012</name>
</gene>
<dbReference type="FunCoup" id="A3LZR3">
    <property type="interactions" value="270"/>
</dbReference>
<keyword evidence="6" id="KW-0238">DNA-binding</keyword>
<feature type="compositionally biased region" description="Polar residues" evidence="12">
    <location>
        <begin position="899"/>
        <end position="908"/>
    </location>
</feature>
<protein>
    <recommendedName>
        <fullName evidence="9">DNA 3'-5' helicase</fullName>
        <ecNumber evidence="9">5.6.2.4</ecNumber>
    </recommendedName>
</protein>
<dbReference type="PROSITE" id="PS51217">
    <property type="entry name" value="UVRD_HELICASE_CTER"/>
    <property type="match status" value="1"/>
</dbReference>
<keyword evidence="2 11" id="KW-0547">Nucleotide-binding</keyword>
<dbReference type="KEGG" id="pic:PICST_51012"/>
<feature type="domain" description="UvrD-like helicase C-terminal" evidence="14">
    <location>
        <begin position="329"/>
        <end position="648"/>
    </location>
</feature>
<evidence type="ECO:0000256" key="6">
    <source>
        <dbReference type="ARBA" id="ARBA00023125"/>
    </source>
</evidence>
<comment type="catalytic activity">
    <reaction evidence="8">
        <text>Couples ATP hydrolysis with the unwinding of duplex DNA by translocating in the 3'-5' direction.</text>
        <dbReference type="EC" id="5.6.2.4"/>
    </reaction>
</comment>
<evidence type="ECO:0000256" key="9">
    <source>
        <dbReference type="ARBA" id="ARBA00034808"/>
    </source>
</evidence>
<evidence type="ECO:0000259" key="14">
    <source>
        <dbReference type="PROSITE" id="PS51217"/>
    </source>
</evidence>
<dbReference type="OMA" id="DYPDATT"/>
<dbReference type="InterPro" id="IPR013986">
    <property type="entry name" value="DExx_box_DNA_helicase_dom_sf"/>
</dbReference>
<evidence type="ECO:0000256" key="12">
    <source>
        <dbReference type="SAM" id="MobiDB-lite"/>
    </source>
</evidence>
<dbReference type="EMBL" id="CP000502">
    <property type="protein sequence ID" value="ABN68385.2"/>
    <property type="molecule type" value="Genomic_DNA"/>
</dbReference>
<dbReference type="Proteomes" id="UP000002258">
    <property type="component" value="Chromosome 8"/>
</dbReference>
<dbReference type="PROSITE" id="PS51198">
    <property type="entry name" value="UVRD_HELICASE_ATP_BIND"/>
    <property type="match status" value="1"/>
</dbReference>
<dbReference type="eggNOG" id="KOG2108">
    <property type="taxonomic scope" value="Eukaryota"/>
</dbReference>
<dbReference type="PANTHER" id="PTHR11070:SF2">
    <property type="entry name" value="ATP-DEPENDENT DNA HELICASE SRS2"/>
    <property type="match status" value="1"/>
</dbReference>
<dbReference type="Gene3D" id="3.40.50.300">
    <property type="entry name" value="P-loop containing nucleotide triphosphate hydrolases"/>
    <property type="match status" value="2"/>
</dbReference>
<evidence type="ECO:0000256" key="4">
    <source>
        <dbReference type="ARBA" id="ARBA00022806"/>
    </source>
</evidence>
<reference evidence="15 16" key="1">
    <citation type="journal article" date="2007" name="Nat. Biotechnol.">
        <title>Genome sequence of the lignocellulose-bioconverting and xylose-fermenting yeast Pichia stipitis.</title>
        <authorList>
            <person name="Jeffries T.W."/>
            <person name="Grigoriev I.V."/>
            <person name="Grimwood J."/>
            <person name="Laplaza J.M."/>
            <person name="Aerts A."/>
            <person name="Salamov A."/>
            <person name="Schmutz J."/>
            <person name="Lindquist E."/>
            <person name="Dehal P."/>
            <person name="Shapiro H."/>
            <person name="Jin Y.S."/>
            <person name="Passoth V."/>
            <person name="Richardson P.M."/>
        </authorList>
    </citation>
    <scope>NUCLEOTIDE SEQUENCE [LARGE SCALE GENOMIC DNA]</scope>
    <source>
        <strain evidence="16">ATCC 58785 / CBS 6054 / NBRC 10063 / NRRL Y-11545</strain>
    </source>
</reference>
<comment type="similarity">
    <text evidence="1">Belongs to the helicase family. UvrD subfamily.</text>
</comment>
<dbReference type="InParanoid" id="A3LZR3"/>
<evidence type="ECO:0000256" key="2">
    <source>
        <dbReference type="ARBA" id="ARBA00022741"/>
    </source>
</evidence>
<organism evidence="15 16">
    <name type="scientific">Scheffersomyces stipitis (strain ATCC 58785 / CBS 6054 / NBRC 10063 / NRRL Y-11545)</name>
    <name type="common">Yeast</name>
    <name type="synonym">Pichia stipitis</name>
    <dbReference type="NCBI Taxonomy" id="322104"/>
    <lineage>
        <taxon>Eukaryota</taxon>
        <taxon>Fungi</taxon>
        <taxon>Dikarya</taxon>
        <taxon>Ascomycota</taxon>
        <taxon>Saccharomycotina</taxon>
        <taxon>Pichiomycetes</taxon>
        <taxon>Debaryomycetaceae</taxon>
        <taxon>Scheffersomyces</taxon>
    </lineage>
</organism>
<dbReference type="GO" id="GO:0000725">
    <property type="term" value="P:recombinational repair"/>
    <property type="evidence" value="ECO:0007669"/>
    <property type="project" value="TreeGrafter"/>
</dbReference>
<keyword evidence="16" id="KW-1185">Reference proteome</keyword>
<feature type="domain" description="UvrD-like helicase ATP-binding" evidence="13">
    <location>
        <begin position="16"/>
        <end position="328"/>
    </location>
</feature>
<dbReference type="GO" id="GO:0016887">
    <property type="term" value="F:ATP hydrolysis activity"/>
    <property type="evidence" value="ECO:0007669"/>
    <property type="project" value="RHEA"/>
</dbReference>
<dbReference type="CDD" id="cd17932">
    <property type="entry name" value="DEXQc_UvrD"/>
    <property type="match status" value="1"/>
</dbReference>
<keyword evidence="3 11" id="KW-0378">Hydrolase</keyword>
<dbReference type="Gene3D" id="1.10.10.160">
    <property type="match status" value="1"/>
</dbReference>
<dbReference type="SUPFAM" id="SSF52540">
    <property type="entry name" value="P-loop containing nucleoside triphosphate hydrolases"/>
    <property type="match status" value="1"/>
</dbReference>
<dbReference type="GO" id="GO:0043138">
    <property type="term" value="F:3'-5' DNA helicase activity"/>
    <property type="evidence" value="ECO:0007669"/>
    <property type="project" value="UniProtKB-EC"/>
</dbReference>
<dbReference type="Pfam" id="PF00580">
    <property type="entry name" value="UvrD-helicase"/>
    <property type="match status" value="1"/>
</dbReference>
<keyword evidence="4 11" id="KW-0347">Helicase</keyword>
<dbReference type="STRING" id="322104.A3LZR3"/>
<feature type="binding site" evidence="11">
    <location>
        <begin position="37"/>
        <end position="44"/>
    </location>
    <ligand>
        <name>ATP</name>
        <dbReference type="ChEBI" id="CHEBI:30616"/>
    </ligand>
</feature>
<dbReference type="HOGENOM" id="CLU_004585_4_0_1"/>
<dbReference type="GO" id="GO:0005524">
    <property type="term" value="F:ATP binding"/>
    <property type="evidence" value="ECO:0007669"/>
    <property type="project" value="UniProtKB-UniRule"/>
</dbReference>
<dbReference type="Gene3D" id="1.10.486.10">
    <property type="entry name" value="PCRA, domain 4"/>
    <property type="match status" value="1"/>
</dbReference>
<dbReference type="Pfam" id="PF13361">
    <property type="entry name" value="UvrD_C"/>
    <property type="match status" value="1"/>
</dbReference>
<dbReference type="InterPro" id="IPR000212">
    <property type="entry name" value="DNA_helicase_UvrD/REP"/>
</dbReference>
<dbReference type="AlphaFoldDB" id="A3LZR3"/>
<keyword evidence="7" id="KW-0413">Isomerase</keyword>
<feature type="region of interest" description="Disordered" evidence="12">
    <location>
        <begin position="872"/>
        <end position="908"/>
    </location>
</feature>
<dbReference type="RefSeq" id="XP_001386414.2">
    <property type="nucleotide sequence ID" value="XM_001386377.1"/>
</dbReference>
<dbReference type="CDD" id="cd18807">
    <property type="entry name" value="SF1_C_UvrD"/>
    <property type="match status" value="1"/>
</dbReference>
<dbReference type="PANTHER" id="PTHR11070">
    <property type="entry name" value="UVRD / RECB / PCRA DNA HELICASE FAMILY MEMBER"/>
    <property type="match status" value="1"/>
</dbReference>
<evidence type="ECO:0000256" key="5">
    <source>
        <dbReference type="ARBA" id="ARBA00022840"/>
    </source>
</evidence>
<dbReference type="EC" id="5.6.2.4" evidence="9"/>
<dbReference type="GeneID" id="4841036"/>
<proteinExistence type="inferred from homology"/>
<name>A3LZR3_PICST</name>
<dbReference type="InterPro" id="IPR014017">
    <property type="entry name" value="DNA_helicase_UvrD-like_C"/>
</dbReference>
<dbReference type="OrthoDB" id="1470711at2759"/>
<dbReference type="GO" id="GO:0003677">
    <property type="term" value="F:DNA binding"/>
    <property type="evidence" value="ECO:0007669"/>
    <property type="project" value="UniProtKB-KW"/>
</dbReference>